<dbReference type="SUPFAM" id="SSF56112">
    <property type="entry name" value="Protein kinase-like (PK-like)"/>
    <property type="match status" value="1"/>
</dbReference>
<dbReference type="Proteomes" id="UP001470230">
    <property type="component" value="Unassembled WGS sequence"/>
</dbReference>
<organism evidence="2 3">
    <name type="scientific">Tritrichomonas musculus</name>
    <dbReference type="NCBI Taxonomy" id="1915356"/>
    <lineage>
        <taxon>Eukaryota</taxon>
        <taxon>Metamonada</taxon>
        <taxon>Parabasalia</taxon>
        <taxon>Tritrichomonadida</taxon>
        <taxon>Tritrichomonadidae</taxon>
        <taxon>Tritrichomonas</taxon>
    </lineage>
</organism>
<evidence type="ECO:0000313" key="2">
    <source>
        <dbReference type="EMBL" id="KAK8835484.1"/>
    </source>
</evidence>
<accession>A0ABR2GNH0</accession>
<dbReference type="InterPro" id="IPR001245">
    <property type="entry name" value="Ser-Thr/Tyr_kinase_cat_dom"/>
</dbReference>
<name>A0ABR2GNH0_9EUKA</name>
<feature type="domain" description="Serine-threonine/tyrosine-protein kinase catalytic" evidence="1">
    <location>
        <begin position="3"/>
        <end position="43"/>
    </location>
</feature>
<dbReference type="Gene3D" id="1.10.510.10">
    <property type="entry name" value="Transferase(Phosphotransferase) domain 1"/>
    <property type="match status" value="1"/>
</dbReference>
<dbReference type="EMBL" id="JAPFFF010000097">
    <property type="protein sequence ID" value="KAK8835484.1"/>
    <property type="molecule type" value="Genomic_DNA"/>
</dbReference>
<protein>
    <recommendedName>
        <fullName evidence="1">Serine-threonine/tyrosine-protein kinase catalytic domain-containing protein</fullName>
    </recommendedName>
</protein>
<keyword evidence="3" id="KW-1185">Reference proteome</keyword>
<reference evidence="2 3" key="1">
    <citation type="submission" date="2024-04" db="EMBL/GenBank/DDBJ databases">
        <title>Tritrichomonas musculus Genome.</title>
        <authorList>
            <person name="Alves-Ferreira E."/>
            <person name="Grigg M."/>
            <person name="Lorenzi H."/>
            <person name="Galac M."/>
        </authorList>
    </citation>
    <scope>NUCLEOTIDE SEQUENCE [LARGE SCALE GENOMIC DNA]</scope>
    <source>
        <strain evidence="2 3">EAF2021</strain>
    </source>
</reference>
<gene>
    <name evidence="2" type="ORF">M9Y10_046127</name>
</gene>
<dbReference type="Pfam" id="PF07714">
    <property type="entry name" value="PK_Tyr_Ser-Thr"/>
    <property type="match status" value="1"/>
</dbReference>
<dbReference type="InterPro" id="IPR011009">
    <property type="entry name" value="Kinase-like_dom_sf"/>
</dbReference>
<sequence>MNRVGHGWRHEKTEMIPENYWNLLQMCWNQNPEERPTFGEITRIIHNVIYAHEEFGVKTDLENLHEYQIRINKS</sequence>
<comment type="caution">
    <text evidence="2">The sequence shown here is derived from an EMBL/GenBank/DDBJ whole genome shotgun (WGS) entry which is preliminary data.</text>
</comment>
<proteinExistence type="predicted"/>
<evidence type="ECO:0000313" key="3">
    <source>
        <dbReference type="Proteomes" id="UP001470230"/>
    </source>
</evidence>
<evidence type="ECO:0000259" key="1">
    <source>
        <dbReference type="Pfam" id="PF07714"/>
    </source>
</evidence>